<organism evidence="1">
    <name type="scientific">Stenotrophomonas maltophilia</name>
    <name type="common">Pseudomonas maltophilia</name>
    <name type="synonym">Xanthomonas maltophilia</name>
    <dbReference type="NCBI Taxonomy" id="40324"/>
    <lineage>
        <taxon>Bacteria</taxon>
        <taxon>Pseudomonadati</taxon>
        <taxon>Pseudomonadota</taxon>
        <taxon>Gammaproteobacteria</taxon>
        <taxon>Lysobacterales</taxon>
        <taxon>Lysobacteraceae</taxon>
        <taxon>Stenotrophomonas</taxon>
        <taxon>Stenotrophomonas maltophilia group</taxon>
    </lineage>
</organism>
<reference evidence="1" key="1">
    <citation type="submission" date="2003-05" db="EMBL/GenBank/DDBJ databases">
        <title>Characterization of the transfer region of the 68 kb plasmid pBI1063.</title>
        <authorList>
            <person name="Battermann A."/>
            <person name="Disque-Kochem C."/>
            <person name="Dreiseikelmann B."/>
        </authorList>
    </citation>
    <scope>NUCLEOTIDE SEQUENCE</scope>
    <source>
        <plasmid evidence="1">pBI1063</plasmid>
    </source>
</reference>
<name>Q7WZM5_STEMA</name>
<gene>
    <name evidence="1" type="primary">repA</name>
</gene>
<dbReference type="InterPro" id="IPR006881">
    <property type="entry name" value="RepA_C"/>
</dbReference>
<proteinExistence type="predicted"/>
<dbReference type="Pfam" id="PF04796">
    <property type="entry name" value="RepA_C"/>
    <property type="match status" value="1"/>
</dbReference>
<keyword evidence="1" id="KW-0614">Plasmid</keyword>
<protein>
    <submittedName>
        <fullName evidence="1">Putative replication protein</fullName>
    </submittedName>
</protein>
<dbReference type="AlphaFoldDB" id="Q7WZM5"/>
<accession>Q7WZM5</accession>
<geneLocation type="plasmid" evidence="1">
    <name>pBI1063</name>
</geneLocation>
<sequence>MATDESNKRPVQVESDTLILTPDKSLLGPRHRAMLDDWMAIEREDAVSAGALGYMARILAQATLPHMDPKLPPGTMYSRSTGRATLNIVATTRKYGIPYGSIPRVLLAWICTEAVRTQNKQLDLGRSQAEFLKRIGLHSNGSDIARFRKQAMSLFRSVISIEYEDDDLSENSVRLPISTSEKVFWHHNPDVQSLWVSSLNLTDEFFREVTERPVPMDLRVFHSISKSPLAMDIYTWLTYRMYVLRHSRKPSVKIPWLGLKGQIGSNYADTAAGVRSFRYYFLKRLDEVLVFYPEARGHITDDRDNLVLTPAPLHIMAKLPTR</sequence>
<evidence type="ECO:0000313" key="1">
    <source>
        <dbReference type="EMBL" id="AAP82047.1"/>
    </source>
</evidence>
<dbReference type="EMBL" id="AY299014">
    <property type="protein sequence ID" value="AAP82047.1"/>
    <property type="molecule type" value="Genomic_DNA"/>
</dbReference>